<feature type="compositionally biased region" description="Basic residues" evidence="1">
    <location>
        <begin position="120"/>
        <end position="130"/>
    </location>
</feature>
<evidence type="ECO:0000313" key="2">
    <source>
        <dbReference type="Ensembl" id="ENSCSAVP00000011908.1"/>
    </source>
</evidence>
<name>H2Z2U6_CIOSA</name>
<dbReference type="InParanoid" id="H2Z2U6"/>
<sequence length="162" mass="18025">MFSAPNGKAPSPSWSIDSGVGLSPRSGTGKQPESPQATDDDVISTFCSSEEKCFTCLPYTEDEADEILQDISRTLCFTLNTGRITKVRKKENTKRLLKSPSNVDSCLQPKTGNGKPRQTSSKRKMSRKTNSKPYALGVSPRTTVRERLDQIRERQKIQEKAK</sequence>
<protein>
    <submittedName>
        <fullName evidence="2">Uncharacterized protein</fullName>
    </submittedName>
</protein>
<accession>H2Z2U6</accession>
<dbReference type="Proteomes" id="UP000007875">
    <property type="component" value="Unassembled WGS sequence"/>
</dbReference>
<dbReference type="Ensembl" id="ENSCSAVT00000012046.1">
    <property type="protein sequence ID" value="ENSCSAVP00000011908.1"/>
    <property type="gene ID" value="ENSCSAVG00000006993.1"/>
</dbReference>
<dbReference type="AlphaFoldDB" id="H2Z2U6"/>
<evidence type="ECO:0000256" key="1">
    <source>
        <dbReference type="SAM" id="MobiDB-lite"/>
    </source>
</evidence>
<reference evidence="2" key="2">
    <citation type="submission" date="2025-08" db="UniProtKB">
        <authorList>
            <consortium name="Ensembl"/>
        </authorList>
    </citation>
    <scope>IDENTIFICATION</scope>
</reference>
<dbReference type="HOGENOM" id="CLU_1639175_0_0_1"/>
<reference evidence="2" key="3">
    <citation type="submission" date="2025-09" db="UniProtKB">
        <authorList>
            <consortium name="Ensembl"/>
        </authorList>
    </citation>
    <scope>IDENTIFICATION</scope>
</reference>
<feature type="compositionally biased region" description="Polar residues" evidence="1">
    <location>
        <begin position="25"/>
        <end position="37"/>
    </location>
</feature>
<proteinExistence type="predicted"/>
<feature type="region of interest" description="Disordered" evidence="1">
    <location>
        <begin position="90"/>
        <end position="147"/>
    </location>
</feature>
<feature type="region of interest" description="Disordered" evidence="1">
    <location>
        <begin position="1"/>
        <end position="42"/>
    </location>
</feature>
<feature type="compositionally biased region" description="Polar residues" evidence="1">
    <location>
        <begin position="99"/>
        <end position="119"/>
    </location>
</feature>
<reference evidence="3" key="1">
    <citation type="submission" date="2003-08" db="EMBL/GenBank/DDBJ databases">
        <authorList>
            <person name="Birren B."/>
            <person name="Nusbaum C."/>
            <person name="Abebe A."/>
            <person name="Abouelleil A."/>
            <person name="Adekoya E."/>
            <person name="Ait-zahra M."/>
            <person name="Allen N."/>
            <person name="Allen T."/>
            <person name="An P."/>
            <person name="Anderson M."/>
            <person name="Anderson S."/>
            <person name="Arachchi H."/>
            <person name="Armbruster J."/>
            <person name="Bachantsang P."/>
            <person name="Baldwin J."/>
            <person name="Barry A."/>
            <person name="Bayul T."/>
            <person name="Blitshsteyn B."/>
            <person name="Bloom T."/>
            <person name="Blye J."/>
            <person name="Boguslavskiy L."/>
            <person name="Borowsky M."/>
            <person name="Boukhgalter B."/>
            <person name="Brunache A."/>
            <person name="Butler J."/>
            <person name="Calixte N."/>
            <person name="Calvo S."/>
            <person name="Camarata J."/>
            <person name="Campo K."/>
            <person name="Chang J."/>
            <person name="Cheshatsang Y."/>
            <person name="Citroen M."/>
            <person name="Collymore A."/>
            <person name="Considine T."/>
            <person name="Cook A."/>
            <person name="Cooke P."/>
            <person name="Corum B."/>
            <person name="Cuomo C."/>
            <person name="David R."/>
            <person name="Dawoe T."/>
            <person name="Degray S."/>
            <person name="Dodge S."/>
            <person name="Dooley K."/>
            <person name="Dorje P."/>
            <person name="Dorjee K."/>
            <person name="Dorris L."/>
            <person name="Duffey N."/>
            <person name="Dupes A."/>
            <person name="Elkins T."/>
            <person name="Engels R."/>
            <person name="Erickson J."/>
            <person name="Farina A."/>
            <person name="Faro S."/>
            <person name="Ferreira P."/>
            <person name="Fischer H."/>
            <person name="Fitzgerald M."/>
            <person name="Foley K."/>
            <person name="Gage D."/>
            <person name="Galagan J."/>
            <person name="Gearin G."/>
            <person name="Gnerre S."/>
            <person name="Gnirke A."/>
            <person name="Goyette A."/>
            <person name="Graham J."/>
            <person name="Grandbois E."/>
            <person name="Gyaltsen K."/>
            <person name="Hafez N."/>
            <person name="Hagopian D."/>
            <person name="Hagos B."/>
            <person name="Hall J."/>
            <person name="Hatcher B."/>
            <person name="Heller A."/>
            <person name="Higgins H."/>
            <person name="Honan T."/>
            <person name="Horn A."/>
            <person name="Houde N."/>
            <person name="Hughes L."/>
            <person name="Hulme W."/>
            <person name="Husby E."/>
            <person name="Iliev I."/>
            <person name="Jaffe D."/>
            <person name="Jones C."/>
            <person name="Kamal M."/>
            <person name="Kamat A."/>
            <person name="Kamvysselis M."/>
            <person name="Karlsson E."/>
            <person name="Kells C."/>
            <person name="Kieu A."/>
            <person name="Kisner P."/>
            <person name="Kodira C."/>
            <person name="Kulbokas E."/>
            <person name="Labutti K."/>
            <person name="Lama D."/>
            <person name="Landers T."/>
            <person name="Leger J."/>
            <person name="Levine S."/>
            <person name="Lewis D."/>
            <person name="Lewis T."/>
            <person name="Lindblad-toh K."/>
            <person name="Liu X."/>
            <person name="Lokyitsang T."/>
            <person name="Lokyitsang Y."/>
            <person name="Lucien O."/>
            <person name="Lui A."/>
            <person name="Ma L.J."/>
            <person name="Mabbitt R."/>
            <person name="Macdonald J."/>
            <person name="Maclean C."/>
            <person name="Major J."/>
            <person name="Manning J."/>
            <person name="Marabella R."/>
            <person name="Maru K."/>
            <person name="Matthews C."/>
            <person name="Mauceli E."/>
            <person name="Mccarthy M."/>
            <person name="Mcdonough S."/>
            <person name="Mcghee T."/>
            <person name="Meldrim J."/>
            <person name="Meneus L."/>
            <person name="Mesirov J."/>
            <person name="Mihalev A."/>
            <person name="Mihova T."/>
            <person name="Mikkelsen T."/>
            <person name="Mlenga V."/>
            <person name="Moru K."/>
            <person name="Mozes J."/>
            <person name="Mulrain L."/>
            <person name="Munson G."/>
            <person name="Naylor J."/>
            <person name="Newes C."/>
            <person name="Nguyen C."/>
            <person name="Nguyen N."/>
            <person name="Nguyen T."/>
            <person name="Nicol R."/>
            <person name="Nielsen C."/>
            <person name="Nizzari M."/>
            <person name="Norbu C."/>
            <person name="Norbu N."/>
            <person name="O'donnell P."/>
            <person name="Okoawo O."/>
            <person name="O'leary S."/>
            <person name="Omotosho B."/>
            <person name="O'neill K."/>
            <person name="Osman S."/>
            <person name="Parker S."/>
            <person name="Perrin D."/>
            <person name="Phunkhang P."/>
            <person name="Piqani B."/>
            <person name="Purcell S."/>
            <person name="Rachupka T."/>
            <person name="Ramasamy U."/>
            <person name="Rameau R."/>
            <person name="Ray V."/>
            <person name="Raymond C."/>
            <person name="Retta R."/>
            <person name="Richardson S."/>
            <person name="Rise C."/>
            <person name="Rodriguez J."/>
            <person name="Rogers J."/>
            <person name="Rogov P."/>
            <person name="Rutman M."/>
            <person name="Schupbach R."/>
            <person name="Seaman C."/>
            <person name="Settipalli S."/>
            <person name="Sharpe T."/>
            <person name="Sheridan J."/>
            <person name="Sherpa N."/>
            <person name="Shi J."/>
            <person name="Smirnov S."/>
            <person name="Smith C."/>
            <person name="Sougnez C."/>
            <person name="Spencer B."/>
            <person name="Stalker J."/>
            <person name="Stange-thomann N."/>
            <person name="Stavropoulos S."/>
            <person name="Stetson K."/>
            <person name="Stone C."/>
            <person name="Stone S."/>
            <person name="Stubbs M."/>
            <person name="Talamas J."/>
            <person name="Tchuinga P."/>
            <person name="Tenzing P."/>
            <person name="Tesfaye S."/>
            <person name="Theodore J."/>
            <person name="Thoulutsang Y."/>
            <person name="Topham K."/>
            <person name="Towey S."/>
            <person name="Tsamla T."/>
            <person name="Tsomo N."/>
            <person name="Vallee D."/>
            <person name="Vassiliev H."/>
            <person name="Venkataraman V."/>
            <person name="Vinson J."/>
            <person name="Vo A."/>
            <person name="Wade C."/>
            <person name="Wang S."/>
            <person name="Wangchuk T."/>
            <person name="Wangdi T."/>
            <person name="Whittaker C."/>
            <person name="Wilkinson J."/>
            <person name="Wu Y."/>
            <person name="Wyman D."/>
            <person name="Yadav S."/>
            <person name="Yang S."/>
            <person name="Yang X."/>
            <person name="Yeager S."/>
            <person name="Yee E."/>
            <person name="Young G."/>
            <person name="Zainoun J."/>
            <person name="Zembeck L."/>
            <person name="Zimmer A."/>
            <person name="Zody M."/>
            <person name="Lander E."/>
        </authorList>
    </citation>
    <scope>NUCLEOTIDE SEQUENCE [LARGE SCALE GENOMIC DNA]</scope>
</reference>
<evidence type="ECO:0000313" key="3">
    <source>
        <dbReference type="Proteomes" id="UP000007875"/>
    </source>
</evidence>
<keyword evidence="3" id="KW-1185">Reference proteome</keyword>
<organism evidence="2 3">
    <name type="scientific">Ciona savignyi</name>
    <name type="common">Pacific transparent sea squirt</name>
    <dbReference type="NCBI Taxonomy" id="51511"/>
    <lineage>
        <taxon>Eukaryota</taxon>
        <taxon>Metazoa</taxon>
        <taxon>Chordata</taxon>
        <taxon>Tunicata</taxon>
        <taxon>Ascidiacea</taxon>
        <taxon>Phlebobranchia</taxon>
        <taxon>Cionidae</taxon>
        <taxon>Ciona</taxon>
    </lineage>
</organism>